<dbReference type="Proteomes" id="UP001258315">
    <property type="component" value="Unassembled WGS sequence"/>
</dbReference>
<gene>
    <name evidence="2" type="ORF">QE417_001393</name>
</gene>
<comment type="caution">
    <text evidence="2">The sequence shown here is derived from an EMBL/GenBank/DDBJ whole genome shotgun (WGS) entry which is preliminary data.</text>
</comment>
<proteinExistence type="predicted"/>
<sequence>MKTKILMAAILLLLGNYTSKAQGLSGLFGQQAKKRKIMIAQIAALAVYDRQQVAGYQIDDNGLKEAYAHKDDEFAAHTAYYQSLEEINQSTGADGKKKQLLKLQAQVNQVFSSEVSWQENHRELRRDELVYLKKVADGMREKCATDITEMQGLTSRGKLRMTDAERLERLDKLVSAMKDKYAFALSFTGKCRKLATARAGQRKDQDNLKKLYGH</sequence>
<dbReference type="RefSeq" id="WP_311948687.1">
    <property type="nucleotide sequence ID" value="NZ_JAVLVU010000001.1"/>
</dbReference>
<name>A0ABU3GS70_9SPHI</name>
<dbReference type="EMBL" id="JAVLVU010000001">
    <property type="protein sequence ID" value="MDT3402321.1"/>
    <property type="molecule type" value="Genomic_DNA"/>
</dbReference>
<protein>
    <recommendedName>
        <fullName evidence="4">DUF5045 domain-containing protein</fullName>
    </recommendedName>
</protein>
<evidence type="ECO:0000256" key="1">
    <source>
        <dbReference type="SAM" id="SignalP"/>
    </source>
</evidence>
<reference evidence="3" key="1">
    <citation type="submission" date="2023-07" db="EMBL/GenBank/DDBJ databases">
        <title>Functional and genomic diversity of the sorghum phyllosphere microbiome.</title>
        <authorList>
            <person name="Shade A."/>
        </authorList>
    </citation>
    <scope>NUCLEOTIDE SEQUENCE [LARGE SCALE GENOMIC DNA]</scope>
    <source>
        <strain evidence="3">SORGH_AS_0422</strain>
    </source>
</reference>
<organism evidence="2 3">
    <name type="scientific">Mucilaginibacter terrae</name>
    <dbReference type="NCBI Taxonomy" id="1955052"/>
    <lineage>
        <taxon>Bacteria</taxon>
        <taxon>Pseudomonadati</taxon>
        <taxon>Bacteroidota</taxon>
        <taxon>Sphingobacteriia</taxon>
        <taxon>Sphingobacteriales</taxon>
        <taxon>Sphingobacteriaceae</taxon>
        <taxon>Mucilaginibacter</taxon>
    </lineage>
</organism>
<accession>A0ABU3GS70</accession>
<evidence type="ECO:0000313" key="3">
    <source>
        <dbReference type="Proteomes" id="UP001258315"/>
    </source>
</evidence>
<keyword evidence="1" id="KW-0732">Signal</keyword>
<keyword evidence="3" id="KW-1185">Reference proteome</keyword>
<feature type="chain" id="PRO_5047140379" description="DUF5045 domain-containing protein" evidence="1">
    <location>
        <begin position="22"/>
        <end position="214"/>
    </location>
</feature>
<evidence type="ECO:0008006" key="4">
    <source>
        <dbReference type="Google" id="ProtNLM"/>
    </source>
</evidence>
<evidence type="ECO:0000313" key="2">
    <source>
        <dbReference type="EMBL" id="MDT3402321.1"/>
    </source>
</evidence>
<feature type="signal peptide" evidence="1">
    <location>
        <begin position="1"/>
        <end position="21"/>
    </location>
</feature>